<keyword evidence="1" id="KW-0851">Voltage-gated channel</keyword>
<dbReference type="GO" id="GO:0034702">
    <property type="term" value="C:monoatomic ion channel complex"/>
    <property type="evidence" value="ECO:0007669"/>
    <property type="project" value="UniProtKB-KW"/>
</dbReference>
<sequence>MRTIKTACARGSLNHLSISRSNRLHPHIRLGGAVSRSVGSSTSSSGNEPETPRVAFLDRVVNQLNDSIKKHPGETLAVLFASDIGSIGAMYGVLSVTGVEFSPEFALAFAASRPFRRFRLPLDLAVAAGVAKVFPVFSQVRLSDLTGALPDRASASASSTIASSGIVAKTMNKAKEVIDNYGAAYMMGSRIAGVGVVCALYALIKQGVDVMPILATLGVDEVGQALGSYAAAVVFSSAFYPVTLGVSGYIRSFSNFWIVQHPFCLMVTTILTIGICDLDVWQGTTLDYEAARSGKRLLRANLPVIKCKHWTQLRFPGRLYHLVSLGWISLLCVFIAVYVGVLGLFALLFHACHGLNPENPANTRNYFNLSLQTLSSTGYGALYPANTCSRWIAVIESFVSMLLTSFLTGILFVKFARPHPNIVISDVFTVSRGENNMEMRFRVANETRRDLANKGDIIDVHFKLILMRVETGRHDEKRLCYYDLKLKSARLVSLRLS</sequence>
<proteinExistence type="inferred from homology"/>
<organism evidence="4 5">
    <name type="scientific">Phytophthora rubi</name>
    <dbReference type="NCBI Taxonomy" id="129364"/>
    <lineage>
        <taxon>Eukaryota</taxon>
        <taxon>Sar</taxon>
        <taxon>Stramenopiles</taxon>
        <taxon>Oomycota</taxon>
        <taxon>Peronosporomycetes</taxon>
        <taxon>Peronosporales</taxon>
        <taxon>Peronosporaceae</taxon>
        <taxon>Phytophthora</taxon>
    </lineage>
</organism>
<dbReference type="Gene3D" id="2.60.40.1400">
    <property type="entry name" value="G protein-activated inward rectifier potassium channel 1"/>
    <property type="match status" value="1"/>
</dbReference>
<accession>A0A6A3NYU7</accession>
<dbReference type="OrthoDB" id="426386at2759"/>
<keyword evidence="1" id="KW-0406">Ion transport</keyword>
<dbReference type="GO" id="GO:0005886">
    <property type="term" value="C:plasma membrane"/>
    <property type="evidence" value="ECO:0007669"/>
    <property type="project" value="TreeGrafter"/>
</dbReference>
<gene>
    <name evidence="4" type="ORF">PR002_g1777</name>
</gene>
<dbReference type="EMBL" id="QXFU01000055">
    <property type="protein sequence ID" value="KAE9046218.1"/>
    <property type="molecule type" value="Genomic_DNA"/>
</dbReference>
<keyword evidence="1" id="KW-0813">Transport</keyword>
<dbReference type="InterPro" id="IPR016449">
    <property type="entry name" value="K_chnl_inward-rec_Kir"/>
</dbReference>
<dbReference type="GO" id="GO:0034765">
    <property type="term" value="P:regulation of monoatomic ion transmembrane transport"/>
    <property type="evidence" value="ECO:0007669"/>
    <property type="project" value="TreeGrafter"/>
</dbReference>
<evidence type="ECO:0000313" key="4">
    <source>
        <dbReference type="EMBL" id="KAE9046218.1"/>
    </source>
</evidence>
<keyword evidence="1" id="KW-0630">Potassium</keyword>
<protein>
    <recommendedName>
        <fullName evidence="3">Potassium channel domain-containing protein</fullName>
    </recommendedName>
</protein>
<feature type="transmembrane region" description="Helical" evidence="2">
    <location>
        <begin position="322"/>
        <end position="349"/>
    </location>
</feature>
<comment type="caution">
    <text evidence="4">The sequence shown here is derived from an EMBL/GenBank/DDBJ whole genome shotgun (WGS) entry which is preliminary data.</text>
</comment>
<feature type="transmembrane region" description="Helical" evidence="2">
    <location>
        <begin position="183"/>
        <end position="204"/>
    </location>
</feature>
<keyword evidence="2" id="KW-1133">Transmembrane helix</keyword>
<keyword evidence="1 2" id="KW-0812">Transmembrane</keyword>
<dbReference type="SUPFAM" id="SSF81324">
    <property type="entry name" value="Voltage-gated potassium channels"/>
    <property type="match status" value="1"/>
</dbReference>
<comment type="subcellular location">
    <subcellularLocation>
        <location evidence="1">Membrane</location>
        <topology evidence="1">Multi-pass membrane protein</topology>
    </subcellularLocation>
</comment>
<dbReference type="AlphaFoldDB" id="A0A6A3NYU7"/>
<dbReference type="InterPro" id="IPR013099">
    <property type="entry name" value="K_chnl_dom"/>
</dbReference>
<feature type="domain" description="Potassium channel" evidence="3">
    <location>
        <begin position="344"/>
        <end position="413"/>
    </location>
</feature>
<keyword evidence="2" id="KW-0472">Membrane</keyword>
<evidence type="ECO:0000256" key="1">
    <source>
        <dbReference type="RuleBase" id="RU003822"/>
    </source>
</evidence>
<comment type="similarity">
    <text evidence="1">Belongs to the inward rectifier-type potassium channel (TC 1.A.2.1) family.</text>
</comment>
<dbReference type="Proteomes" id="UP000435112">
    <property type="component" value="Unassembled WGS sequence"/>
</dbReference>
<keyword evidence="1" id="KW-0407">Ion channel</keyword>
<evidence type="ECO:0000313" key="5">
    <source>
        <dbReference type="Proteomes" id="UP000435112"/>
    </source>
</evidence>
<dbReference type="PANTHER" id="PTHR11767">
    <property type="entry name" value="INWARD RECTIFIER POTASSIUM CHANNEL"/>
    <property type="match status" value="1"/>
</dbReference>
<keyword evidence="1" id="KW-0633">Potassium transport</keyword>
<dbReference type="InterPro" id="IPR013518">
    <property type="entry name" value="K_chnl_inward-rec_Kir_cyto"/>
</dbReference>
<dbReference type="Pfam" id="PF07885">
    <property type="entry name" value="Ion_trans_2"/>
    <property type="match status" value="1"/>
</dbReference>
<evidence type="ECO:0000256" key="2">
    <source>
        <dbReference type="SAM" id="Phobius"/>
    </source>
</evidence>
<dbReference type="PANTHER" id="PTHR11767:SF102">
    <property type="entry name" value="INWARDLY RECTIFYING POTASSIUM CHANNEL 1, ISOFORM F"/>
    <property type="match status" value="1"/>
</dbReference>
<dbReference type="GO" id="GO:0005242">
    <property type="term" value="F:inward rectifier potassium channel activity"/>
    <property type="evidence" value="ECO:0007669"/>
    <property type="project" value="InterPro"/>
</dbReference>
<name>A0A6A3NYU7_9STRA</name>
<dbReference type="GO" id="GO:1990573">
    <property type="term" value="P:potassium ion import across plasma membrane"/>
    <property type="evidence" value="ECO:0007669"/>
    <property type="project" value="TreeGrafter"/>
</dbReference>
<feature type="transmembrane region" description="Helical" evidence="2">
    <location>
        <begin position="391"/>
        <end position="413"/>
    </location>
</feature>
<feature type="transmembrane region" description="Helical" evidence="2">
    <location>
        <begin position="229"/>
        <end position="250"/>
    </location>
</feature>
<dbReference type="Gene3D" id="1.10.287.70">
    <property type="match status" value="1"/>
</dbReference>
<evidence type="ECO:0000259" key="3">
    <source>
        <dbReference type="Pfam" id="PF07885"/>
    </source>
</evidence>
<reference evidence="4 5" key="1">
    <citation type="submission" date="2018-09" db="EMBL/GenBank/DDBJ databases">
        <title>Genomic investigation of the strawberry pathogen Phytophthora fragariae indicates pathogenicity is determined by transcriptional variation in three key races.</title>
        <authorList>
            <person name="Adams T.M."/>
            <person name="Armitage A.D."/>
            <person name="Sobczyk M.K."/>
            <person name="Bates H.J."/>
            <person name="Dunwell J.M."/>
            <person name="Nellist C.F."/>
            <person name="Harrison R.J."/>
        </authorList>
    </citation>
    <scope>NUCLEOTIDE SEQUENCE [LARGE SCALE GENOMIC DNA]</scope>
    <source>
        <strain evidence="4 5">SCRP324</strain>
    </source>
</reference>